<dbReference type="Proteomes" id="UP001608902">
    <property type="component" value="Unassembled WGS sequence"/>
</dbReference>
<keyword evidence="2" id="KW-1185">Reference proteome</keyword>
<comment type="caution">
    <text evidence="1">The sequence shown here is derived from an EMBL/GenBank/DDBJ whole genome shotgun (WGS) entry which is preliminary data.</text>
</comment>
<evidence type="ECO:0000313" key="2">
    <source>
        <dbReference type="Proteomes" id="UP001608902"/>
    </source>
</evidence>
<gene>
    <name evidence="1" type="ORF">AB6A40_008854</name>
</gene>
<protein>
    <submittedName>
        <fullName evidence="1">Uncharacterized protein</fullName>
    </submittedName>
</protein>
<evidence type="ECO:0000313" key="1">
    <source>
        <dbReference type="EMBL" id="MFH4982145.1"/>
    </source>
</evidence>
<organism evidence="1 2">
    <name type="scientific">Gnathostoma spinigerum</name>
    <dbReference type="NCBI Taxonomy" id="75299"/>
    <lineage>
        <taxon>Eukaryota</taxon>
        <taxon>Metazoa</taxon>
        <taxon>Ecdysozoa</taxon>
        <taxon>Nematoda</taxon>
        <taxon>Chromadorea</taxon>
        <taxon>Rhabditida</taxon>
        <taxon>Spirurina</taxon>
        <taxon>Gnathostomatomorpha</taxon>
        <taxon>Gnathostomatoidea</taxon>
        <taxon>Gnathostomatidae</taxon>
        <taxon>Gnathostoma</taxon>
    </lineage>
</organism>
<proteinExistence type="predicted"/>
<sequence length="125" mass="14535">MRFSMVKTSQSDVRLKSSFSFVVVLLIVSVTSTNSRLILPSRPRESNTAMYQLGNPLIQRVLYDLPFTYEDVYPTSAQQKTDLFTKRREKNAEMPRVYRRSFDADVNDFQNCFLSPLQCRLPRIG</sequence>
<reference evidence="1 2" key="1">
    <citation type="submission" date="2024-08" db="EMBL/GenBank/DDBJ databases">
        <title>Gnathostoma spinigerum genome.</title>
        <authorList>
            <person name="Gonzalez-Bertolin B."/>
            <person name="Monzon S."/>
            <person name="Zaballos A."/>
            <person name="Jimenez P."/>
            <person name="Dekumyoy P."/>
            <person name="Varona S."/>
            <person name="Cuesta I."/>
            <person name="Sumanam S."/>
            <person name="Adisakwattana P."/>
            <person name="Gasser R.B."/>
            <person name="Hernandez-Gonzalez A."/>
            <person name="Young N.D."/>
            <person name="Perteguer M.J."/>
        </authorList>
    </citation>
    <scope>NUCLEOTIDE SEQUENCE [LARGE SCALE GENOMIC DNA]</scope>
    <source>
        <strain evidence="1">AL3</strain>
        <tissue evidence="1">Liver</tissue>
    </source>
</reference>
<dbReference type="EMBL" id="JBGFUD010008569">
    <property type="protein sequence ID" value="MFH4982145.1"/>
    <property type="molecule type" value="Genomic_DNA"/>
</dbReference>
<name>A0ABD6EQA0_9BILA</name>
<dbReference type="AlphaFoldDB" id="A0ABD6EQA0"/>
<accession>A0ABD6EQA0</accession>